<accession>A0A6J5LUW5</accession>
<sequence length="248" mass="27308">MNITRKWKRFAAVSCSHGHHIDPVARASVLKFMADFCKGAGAKRIHLGDFIDVEALMGGGAGVGEPIAPDVSGGVRFLEDGEFNVILNGNHEDRIWRLAHSKNEVVAELSQYLKRDIEQTAQKLKAVHIPYTGVFQKYVLGTGLFTHGTMYNESACRDMAETYVEADAVFFGHTHSPGIALARNSRRTIGINVGTLKTQGSSDYAKGRRKTLSWGQAIAYGEYCDNGIQPSLYIHPLEMTGQPWRLAV</sequence>
<organism evidence="1">
    <name type="scientific">uncultured Caudovirales phage</name>
    <dbReference type="NCBI Taxonomy" id="2100421"/>
    <lineage>
        <taxon>Viruses</taxon>
        <taxon>Duplodnaviria</taxon>
        <taxon>Heunggongvirae</taxon>
        <taxon>Uroviricota</taxon>
        <taxon>Caudoviricetes</taxon>
        <taxon>Peduoviridae</taxon>
        <taxon>Maltschvirus</taxon>
        <taxon>Maltschvirus maltsch</taxon>
    </lineage>
</organism>
<proteinExistence type="predicted"/>
<dbReference type="InterPro" id="IPR029052">
    <property type="entry name" value="Metallo-depent_PP-like"/>
</dbReference>
<dbReference type="EMBL" id="LR796301">
    <property type="protein sequence ID" value="CAB4135509.1"/>
    <property type="molecule type" value="Genomic_DNA"/>
</dbReference>
<gene>
    <name evidence="1" type="ORF">UFOVP291_30</name>
</gene>
<evidence type="ECO:0000313" key="1">
    <source>
        <dbReference type="EMBL" id="CAB4135509.1"/>
    </source>
</evidence>
<dbReference type="Gene3D" id="3.60.21.10">
    <property type="match status" value="1"/>
</dbReference>
<protein>
    <submittedName>
        <fullName evidence="1">Calcineurin-like phosphoesterase domain, lpxH type</fullName>
    </submittedName>
</protein>
<reference evidence="1" key="1">
    <citation type="submission" date="2020-04" db="EMBL/GenBank/DDBJ databases">
        <authorList>
            <person name="Chiriac C."/>
            <person name="Salcher M."/>
            <person name="Ghai R."/>
            <person name="Kavagutti S V."/>
        </authorList>
    </citation>
    <scope>NUCLEOTIDE SEQUENCE</scope>
</reference>
<name>A0A6J5LUW5_9CAUD</name>
<dbReference type="SUPFAM" id="SSF56300">
    <property type="entry name" value="Metallo-dependent phosphatases"/>
    <property type="match status" value="1"/>
</dbReference>